<keyword evidence="5 7" id="KW-0472">Membrane</keyword>
<dbReference type="Proteomes" id="UP000240830">
    <property type="component" value="Unassembled WGS sequence"/>
</dbReference>
<dbReference type="AlphaFoldDB" id="A0A2H9TPB5"/>
<evidence type="ECO:0000256" key="3">
    <source>
        <dbReference type="ARBA" id="ARBA00022729"/>
    </source>
</evidence>
<gene>
    <name evidence="9" type="ORF">PSACC_00597</name>
</gene>
<organism evidence="9 10">
    <name type="scientific">Paramicrosporidium saccamoebae</name>
    <dbReference type="NCBI Taxonomy" id="1246581"/>
    <lineage>
        <taxon>Eukaryota</taxon>
        <taxon>Fungi</taxon>
        <taxon>Fungi incertae sedis</taxon>
        <taxon>Cryptomycota</taxon>
        <taxon>Cryptomycota incertae sedis</taxon>
        <taxon>Paramicrosporidium</taxon>
    </lineage>
</organism>
<evidence type="ECO:0000256" key="6">
    <source>
        <dbReference type="SAM" id="MobiDB-lite"/>
    </source>
</evidence>
<keyword evidence="2 7" id="KW-0812">Transmembrane</keyword>
<feature type="transmembrane region" description="Helical" evidence="7">
    <location>
        <begin position="329"/>
        <end position="353"/>
    </location>
</feature>
<comment type="caution">
    <text evidence="9">The sequence shown here is derived from an EMBL/GenBank/DDBJ whole genome shotgun (WGS) entry which is preliminary data.</text>
</comment>
<evidence type="ECO:0000313" key="10">
    <source>
        <dbReference type="Proteomes" id="UP000240830"/>
    </source>
</evidence>
<evidence type="ECO:0000256" key="1">
    <source>
        <dbReference type="ARBA" id="ARBA00004141"/>
    </source>
</evidence>
<feature type="transmembrane region" description="Helical" evidence="7">
    <location>
        <begin position="139"/>
        <end position="161"/>
    </location>
</feature>
<evidence type="ECO:0000256" key="4">
    <source>
        <dbReference type="ARBA" id="ARBA00022989"/>
    </source>
</evidence>
<keyword evidence="3" id="KW-0732">Signal</keyword>
<reference evidence="9 10" key="1">
    <citation type="submission" date="2016-10" db="EMBL/GenBank/DDBJ databases">
        <title>The genome of Paramicrosporidium saccamoebae is the missing link in understanding Cryptomycota and Microsporidia evolution.</title>
        <authorList>
            <person name="Quandt C.A."/>
            <person name="Beaudet D."/>
            <person name="Corsaro D."/>
            <person name="Michel R."/>
            <person name="Corradi N."/>
            <person name="James T."/>
        </authorList>
    </citation>
    <scope>NUCLEOTIDE SEQUENCE [LARGE SCALE GENOMIC DNA]</scope>
    <source>
        <strain evidence="9 10">KSL3</strain>
    </source>
</reference>
<dbReference type="GO" id="GO:0005794">
    <property type="term" value="C:Golgi apparatus"/>
    <property type="evidence" value="ECO:0007669"/>
    <property type="project" value="TreeGrafter"/>
</dbReference>
<evidence type="ECO:0000313" key="9">
    <source>
        <dbReference type="EMBL" id="PJF19597.1"/>
    </source>
</evidence>
<name>A0A2H9TPB5_9FUNG</name>
<comment type="subcellular location">
    <subcellularLocation>
        <location evidence="1">Membrane</location>
        <topology evidence="1">Multi-pass membrane protein</topology>
    </subcellularLocation>
</comment>
<protein>
    <recommendedName>
        <fullName evidence="8">GOST seven transmembrane domain-containing protein</fullName>
    </recommendedName>
</protein>
<dbReference type="OrthoDB" id="19932at2759"/>
<feature type="transmembrane region" description="Helical" evidence="7">
    <location>
        <begin position="104"/>
        <end position="127"/>
    </location>
</feature>
<dbReference type="PANTHER" id="PTHR21229">
    <property type="entry name" value="LUNG SEVEN TRANSMEMBRANE RECEPTOR"/>
    <property type="match status" value="1"/>
</dbReference>
<evidence type="ECO:0000259" key="8">
    <source>
        <dbReference type="Pfam" id="PF06814"/>
    </source>
</evidence>
<evidence type="ECO:0000256" key="2">
    <source>
        <dbReference type="ARBA" id="ARBA00022692"/>
    </source>
</evidence>
<accession>A0A2H9TPB5</accession>
<feature type="transmembrane region" description="Helical" evidence="7">
    <location>
        <begin position="245"/>
        <end position="270"/>
    </location>
</feature>
<keyword evidence="10" id="KW-1185">Reference proteome</keyword>
<feature type="transmembrane region" description="Helical" evidence="7">
    <location>
        <begin position="218"/>
        <end position="239"/>
    </location>
</feature>
<evidence type="ECO:0000256" key="5">
    <source>
        <dbReference type="ARBA" id="ARBA00023136"/>
    </source>
</evidence>
<feature type="domain" description="GOST seven transmembrane" evidence="8">
    <location>
        <begin position="103"/>
        <end position="359"/>
    </location>
</feature>
<dbReference type="GO" id="GO:0016020">
    <property type="term" value="C:membrane"/>
    <property type="evidence" value="ECO:0007669"/>
    <property type="project" value="UniProtKB-SubCell"/>
</dbReference>
<feature type="transmembrane region" description="Helical" evidence="7">
    <location>
        <begin position="291"/>
        <end position="317"/>
    </location>
</feature>
<dbReference type="InterPro" id="IPR009637">
    <property type="entry name" value="GPR107/GPR108-like"/>
</dbReference>
<dbReference type="PANTHER" id="PTHR21229:SF1">
    <property type="entry name" value="GH17801P"/>
    <property type="match status" value="1"/>
</dbReference>
<feature type="region of interest" description="Disordered" evidence="6">
    <location>
        <begin position="415"/>
        <end position="438"/>
    </location>
</feature>
<keyword evidence="4 7" id="KW-1133">Transmembrane helix</keyword>
<evidence type="ECO:0000256" key="7">
    <source>
        <dbReference type="SAM" id="Phobius"/>
    </source>
</evidence>
<dbReference type="InterPro" id="IPR053937">
    <property type="entry name" value="GOST_TM"/>
</dbReference>
<dbReference type="STRING" id="1246581.A0A2H9TPB5"/>
<dbReference type="Pfam" id="PF06814">
    <property type="entry name" value="GOST_TM"/>
    <property type="match status" value="1"/>
</dbReference>
<dbReference type="EMBL" id="MTSL01000050">
    <property type="protein sequence ID" value="PJF19597.1"/>
    <property type="molecule type" value="Genomic_DNA"/>
</dbReference>
<sequence>MDASPDTPFGYVIYNYDDEESIGYKLPGEVGQLMTDEKRPPKHQLRKDWIDSSSGNAFTTKTSFPVKETGYYCLRIANPNAGSLDVKLNFINPYGKMPPEFFPLLKVSMFLFVTYAMGLLAWIVLSVKHRKHLVSLQNYIGIVIGLSLIEMGVIHAFYYHFNETGAPCKILVRSLMSSQYNDAAHFGFQCSQGYCSAILPSSSQHGLWATLGDKSKSVYALTLAHLGFSVLNALAGVSIRNQKSLLILLASVPISVTYTIFFSWILNGLSATKESLTVRKQSAKLGMYEQLTWVLFGFFGAACFFMIGAVFVIITYNNSQSWYASHWNWLWFFSAGWPMFLNCLACMAVGWIFRPQAYNRSYGMNEISEFPLDEEDLDNRANMALDTLRAHRRGTEEYGNLSGSMDELEGHSRWNTGSLQAFGNDDDSGSEEHVLSKK</sequence>
<proteinExistence type="predicted"/>